<reference evidence="3 4" key="1">
    <citation type="submission" date="2014-09" db="EMBL/GenBank/DDBJ databases">
        <title>Isolation and characterization of Aurantimonas altamirensis ON-56566 from clinical sample following a dog bite.</title>
        <authorList>
            <person name="Eshaghi A."/>
            <person name="Li A."/>
            <person name="Shahinas D."/>
            <person name="Bahn P."/>
            <person name="Kus J.V."/>
            <person name="Patel S.N."/>
        </authorList>
    </citation>
    <scope>NUCLEOTIDE SEQUENCE [LARGE SCALE GENOMIC DNA]</scope>
    <source>
        <strain evidence="3 4">ON-56566</strain>
    </source>
</reference>
<gene>
    <name evidence="3" type="ORF">LA66_03395</name>
</gene>
<dbReference type="AlphaFoldDB" id="A0A0B1Q8J9"/>
<protein>
    <submittedName>
        <fullName evidence="3">Uncharacterized protein</fullName>
    </submittedName>
</protein>
<evidence type="ECO:0000256" key="1">
    <source>
        <dbReference type="SAM" id="MobiDB-lite"/>
    </source>
</evidence>
<organism evidence="3 4">
    <name type="scientific">Aureimonas altamirensis</name>
    <dbReference type="NCBI Taxonomy" id="370622"/>
    <lineage>
        <taxon>Bacteria</taxon>
        <taxon>Pseudomonadati</taxon>
        <taxon>Pseudomonadota</taxon>
        <taxon>Alphaproteobacteria</taxon>
        <taxon>Hyphomicrobiales</taxon>
        <taxon>Aurantimonadaceae</taxon>
        <taxon>Aureimonas</taxon>
    </lineage>
</organism>
<dbReference type="Proteomes" id="UP000030826">
    <property type="component" value="Unassembled WGS sequence"/>
</dbReference>
<accession>A0A0B1Q8J9</accession>
<dbReference type="EMBL" id="JRFJ01000001">
    <property type="protein sequence ID" value="KHJ55701.1"/>
    <property type="molecule type" value="Genomic_DNA"/>
</dbReference>
<comment type="caution">
    <text evidence="3">The sequence shown here is derived from an EMBL/GenBank/DDBJ whole genome shotgun (WGS) entry which is preliminary data.</text>
</comment>
<proteinExistence type="predicted"/>
<dbReference type="STRING" id="370622.LA66_03395"/>
<feature type="region of interest" description="Disordered" evidence="1">
    <location>
        <begin position="85"/>
        <end position="106"/>
    </location>
</feature>
<feature type="compositionally biased region" description="Pro residues" evidence="1">
    <location>
        <begin position="97"/>
        <end position="106"/>
    </location>
</feature>
<sequence length="106" mass="11023">MRFAMPATLALMLAALAGGTAAHAGERQRLVLPDRVASERTLQLSPGSGVFPGYTRPRLVTPHSGGRVILRRGVPVGIVGNDGVTRPVGSYDDGRGGPPPIIVTKD</sequence>
<feature type="chain" id="PRO_5002081281" evidence="2">
    <location>
        <begin position="25"/>
        <end position="106"/>
    </location>
</feature>
<feature type="signal peptide" evidence="2">
    <location>
        <begin position="1"/>
        <end position="24"/>
    </location>
</feature>
<keyword evidence="2" id="KW-0732">Signal</keyword>
<evidence type="ECO:0000313" key="4">
    <source>
        <dbReference type="Proteomes" id="UP000030826"/>
    </source>
</evidence>
<name>A0A0B1Q8J9_9HYPH</name>
<evidence type="ECO:0000313" key="3">
    <source>
        <dbReference type="EMBL" id="KHJ55701.1"/>
    </source>
</evidence>
<evidence type="ECO:0000256" key="2">
    <source>
        <dbReference type="SAM" id="SignalP"/>
    </source>
</evidence>